<dbReference type="OrthoDB" id="5872583at2759"/>
<feature type="region of interest" description="Disordered" evidence="2">
    <location>
        <begin position="155"/>
        <end position="214"/>
    </location>
</feature>
<evidence type="ECO:0000313" key="5">
    <source>
        <dbReference type="EMBL" id="VDK57506.1"/>
    </source>
</evidence>
<feature type="compositionally biased region" description="Pro residues" evidence="2">
    <location>
        <begin position="169"/>
        <end position="186"/>
    </location>
</feature>
<reference evidence="5 6" key="1">
    <citation type="submission" date="2018-11" db="EMBL/GenBank/DDBJ databases">
        <authorList>
            <consortium name="Pathogen Informatics"/>
        </authorList>
    </citation>
    <scope>NUCLEOTIDE SEQUENCE [LARGE SCALE GENOMIC DNA]</scope>
</reference>
<dbReference type="AlphaFoldDB" id="A0A3P6R4F9"/>
<protein>
    <recommendedName>
        <fullName evidence="4">Nematode cuticle collagen N-terminal domain-containing protein</fullName>
    </recommendedName>
</protein>
<evidence type="ECO:0000256" key="1">
    <source>
        <dbReference type="ARBA" id="ARBA00022737"/>
    </source>
</evidence>
<dbReference type="EMBL" id="UYRV01010552">
    <property type="protein sequence ID" value="VDK57506.1"/>
    <property type="molecule type" value="Genomic_DNA"/>
</dbReference>
<accession>A0A3P6R4F9</accession>
<evidence type="ECO:0000256" key="2">
    <source>
        <dbReference type="SAM" id="MobiDB-lite"/>
    </source>
</evidence>
<gene>
    <name evidence="5" type="ORF">CGOC_LOCUS4010</name>
</gene>
<sequence>MRDDVSRVVFGKPAGLATFPALPTSFPYSASIATNRMSDKQSLLELEREANGLRRVAFFGVAISTTATLVCIISVPMLYNYMQHMHTIMQSEVNFCKLRTGNIWKEVTRTQVLAQFHPSSRGTRQAGYGYHPSMAVESAPIGVCCGCGVSPQGPPGLPGPNGMDGEDGPPGPPGKDGPDAPPPAPQKEPEWCFDCPDAPAGPAGKPGPKGPRGE</sequence>
<dbReference type="Proteomes" id="UP000271889">
    <property type="component" value="Unassembled WGS sequence"/>
</dbReference>
<dbReference type="SMART" id="SM01088">
    <property type="entry name" value="Col_cuticle_N"/>
    <property type="match status" value="1"/>
</dbReference>
<dbReference type="PANTHER" id="PTHR24637">
    <property type="entry name" value="COLLAGEN"/>
    <property type="match status" value="1"/>
</dbReference>
<feature type="domain" description="Nematode cuticle collagen N-terminal" evidence="4">
    <location>
        <begin position="55"/>
        <end position="107"/>
    </location>
</feature>
<evidence type="ECO:0000313" key="6">
    <source>
        <dbReference type="Proteomes" id="UP000271889"/>
    </source>
</evidence>
<keyword evidence="3" id="KW-1133">Transmembrane helix</keyword>
<dbReference type="GO" id="GO:0042302">
    <property type="term" value="F:structural constituent of cuticle"/>
    <property type="evidence" value="ECO:0007669"/>
    <property type="project" value="InterPro"/>
</dbReference>
<dbReference type="Pfam" id="PF01484">
    <property type="entry name" value="Col_cuticle_N"/>
    <property type="match status" value="1"/>
</dbReference>
<name>A0A3P6R4F9_CYLGO</name>
<dbReference type="InterPro" id="IPR002486">
    <property type="entry name" value="Col_cuticle_N"/>
</dbReference>
<evidence type="ECO:0000259" key="4">
    <source>
        <dbReference type="SMART" id="SM01088"/>
    </source>
</evidence>
<proteinExistence type="predicted"/>
<keyword evidence="3" id="KW-0472">Membrane</keyword>
<organism evidence="5 6">
    <name type="scientific">Cylicostephanus goldi</name>
    <name type="common">Nematode worm</name>
    <dbReference type="NCBI Taxonomy" id="71465"/>
    <lineage>
        <taxon>Eukaryota</taxon>
        <taxon>Metazoa</taxon>
        <taxon>Ecdysozoa</taxon>
        <taxon>Nematoda</taxon>
        <taxon>Chromadorea</taxon>
        <taxon>Rhabditida</taxon>
        <taxon>Rhabditina</taxon>
        <taxon>Rhabditomorpha</taxon>
        <taxon>Strongyloidea</taxon>
        <taxon>Strongylidae</taxon>
        <taxon>Cylicostephanus</taxon>
    </lineage>
</organism>
<feature type="non-terminal residue" evidence="5">
    <location>
        <position position="214"/>
    </location>
</feature>
<keyword evidence="6" id="KW-1185">Reference proteome</keyword>
<keyword evidence="1" id="KW-0677">Repeat</keyword>
<evidence type="ECO:0000256" key="3">
    <source>
        <dbReference type="SAM" id="Phobius"/>
    </source>
</evidence>
<feature type="transmembrane region" description="Helical" evidence="3">
    <location>
        <begin position="56"/>
        <end position="79"/>
    </location>
</feature>
<dbReference type="PANTHER" id="PTHR24637:SF310">
    <property type="entry name" value="NEMATODE CUTICLE COLLAGEN N-TERMINAL DOMAIN-CONTAINING PROTEIN"/>
    <property type="match status" value="1"/>
</dbReference>
<keyword evidence="3" id="KW-0812">Transmembrane</keyword>